<organism evidence="1 2">
    <name type="scientific">Haloquadratum walsbyi J07HQW1</name>
    <dbReference type="NCBI Taxonomy" id="1238424"/>
    <lineage>
        <taxon>Archaea</taxon>
        <taxon>Methanobacteriati</taxon>
        <taxon>Methanobacteriota</taxon>
        <taxon>Stenosarchaea group</taxon>
        <taxon>Halobacteria</taxon>
        <taxon>Halobacteriales</taxon>
        <taxon>Haloferacaceae</taxon>
        <taxon>Haloquadratum</taxon>
    </lineage>
</organism>
<gene>
    <name evidence="1" type="ORF">J07HQW1_01647</name>
</gene>
<evidence type="ECO:0000313" key="1">
    <source>
        <dbReference type="EMBL" id="ERG91613.1"/>
    </source>
</evidence>
<accession>U1N5B6</accession>
<dbReference type="STRING" id="1238424.J07HQW1_01647"/>
<dbReference type="HOGENOM" id="CLU_2217022_0_0_2"/>
<protein>
    <submittedName>
        <fullName evidence="1">Uncharacterized protein</fullName>
    </submittedName>
</protein>
<evidence type="ECO:0000313" key="2">
    <source>
        <dbReference type="Proteomes" id="UP000030649"/>
    </source>
</evidence>
<dbReference type="AlphaFoldDB" id="U1N5B6"/>
<dbReference type="EMBL" id="KE356560">
    <property type="protein sequence ID" value="ERG91613.1"/>
    <property type="molecule type" value="Genomic_DNA"/>
</dbReference>
<dbReference type="Proteomes" id="UP000030649">
    <property type="component" value="Unassembled WGS sequence"/>
</dbReference>
<reference evidence="1 2" key="1">
    <citation type="journal article" date="2013" name="PLoS ONE">
        <title>Assembly-driven community genomics of a hypersaline microbial ecosystem.</title>
        <authorList>
            <person name="Podell S."/>
            <person name="Ugalde J.A."/>
            <person name="Narasingarao P."/>
            <person name="Banfield J.F."/>
            <person name="Heidelberg K.B."/>
            <person name="Allen E.E."/>
        </authorList>
    </citation>
    <scope>NUCLEOTIDE SEQUENCE [LARGE SCALE GENOMIC DNA]</scope>
    <source>
        <strain evidence="2">J07HQW1</strain>
    </source>
</reference>
<proteinExistence type="predicted"/>
<name>U1N5B6_9EURY</name>
<sequence>MNSKTFYCIVDFDSSQTDQPEGIIRSAIQGVINCGDATVGSVDVQKADMVNEYTEQITTQATVQLTLNELQRKTDTDTDTDMDTKRWIETRMNAEAPQGVYGIRLTER</sequence>